<dbReference type="PANTHER" id="PTHR16950:SF25">
    <property type="entry name" value="ZINC TRANSPORTER SLC39A7"/>
    <property type="match status" value="1"/>
</dbReference>
<keyword evidence="3" id="KW-0812">Transmembrane</keyword>
<feature type="compositionally biased region" description="Basic and acidic residues" evidence="7">
    <location>
        <begin position="330"/>
        <end position="342"/>
    </location>
</feature>
<dbReference type="OrthoDB" id="200954at2759"/>
<feature type="region of interest" description="Disordered" evidence="7">
    <location>
        <begin position="40"/>
        <end position="148"/>
    </location>
</feature>
<feature type="chain" id="PRO_5043122427" evidence="8">
    <location>
        <begin position="23"/>
        <end position="507"/>
    </location>
</feature>
<evidence type="ECO:0000256" key="3">
    <source>
        <dbReference type="ARBA" id="ARBA00022692"/>
    </source>
</evidence>
<comment type="subcellular location">
    <subcellularLocation>
        <location evidence="1">Membrane</location>
        <topology evidence="1">Multi-pass membrane protein</topology>
    </subcellularLocation>
</comment>
<proteinExistence type="inferred from homology"/>
<dbReference type="Proteomes" id="UP000274131">
    <property type="component" value="Unassembled WGS sequence"/>
</dbReference>
<feature type="compositionally biased region" description="Basic and acidic residues" evidence="7">
    <location>
        <begin position="69"/>
        <end position="95"/>
    </location>
</feature>
<dbReference type="AlphaFoldDB" id="A0A0N4UUP2"/>
<feature type="compositionally biased region" description="Basic and acidic residues" evidence="7">
    <location>
        <begin position="300"/>
        <end position="309"/>
    </location>
</feature>
<keyword evidence="8" id="KW-0732">Signal</keyword>
<evidence type="ECO:0000256" key="4">
    <source>
        <dbReference type="ARBA" id="ARBA00022989"/>
    </source>
</evidence>
<evidence type="ECO:0000256" key="7">
    <source>
        <dbReference type="SAM" id="MobiDB-lite"/>
    </source>
</evidence>
<evidence type="ECO:0000313" key="11">
    <source>
        <dbReference type="WBParaSite" id="EVEC_0000112201-mRNA-1"/>
    </source>
</evidence>
<dbReference type="GO" id="GO:0005385">
    <property type="term" value="F:zinc ion transmembrane transporter activity"/>
    <property type="evidence" value="ECO:0007669"/>
    <property type="project" value="TreeGrafter"/>
</dbReference>
<evidence type="ECO:0000256" key="2">
    <source>
        <dbReference type="ARBA" id="ARBA00022448"/>
    </source>
</evidence>
<reference evidence="11" key="1">
    <citation type="submission" date="2016-04" db="UniProtKB">
        <authorList>
            <consortium name="WormBaseParasite"/>
        </authorList>
    </citation>
    <scope>IDENTIFICATION</scope>
</reference>
<name>A0A0N4UUP2_ENTVE</name>
<keyword evidence="2" id="KW-0813">Transport</keyword>
<accession>A0A0N4UUP2</accession>
<feature type="compositionally biased region" description="Basic and acidic residues" evidence="7">
    <location>
        <begin position="107"/>
        <end position="129"/>
    </location>
</feature>
<evidence type="ECO:0000256" key="8">
    <source>
        <dbReference type="SAM" id="SignalP"/>
    </source>
</evidence>
<dbReference type="WBParaSite" id="EVEC_0000112201-mRNA-1">
    <property type="protein sequence ID" value="EVEC_0000112201-mRNA-1"/>
    <property type="gene ID" value="EVEC_0000112201"/>
</dbReference>
<comment type="similarity">
    <text evidence="6">Belongs to the ZIP transporter (TC 2.A.5) family. KE4/Catsup subfamily.</text>
</comment>
<feature type="signal peptide" evidence="8">
    <location>
        <begin position="1"/>
        <end position="22"/>
    </location>
</feature>
<keyword evidence="5" id="KW-0472">Membrane</keyword>
<evidence type="ECO:0000256" key="6">
    <source>
        <dbReference type="ARBA" id="ARBA00038485"/>
    </source>
</evidence>
<dbReference type="EMBL" id="UXUI01007141">
    <property type="protein sequence ID" value="VDD85687.1"/>
    <property type="molecule type" value="Genomic_DNA"/>
</dbReference>
<dbReference type="PANTHER" id="PTHR16950">
    <property type="entry name" value="ZINC TRANSPORTER SLC39A7 HISTIDINE-RICH MEMBRANE PROTEIN KE4"/>
    <property type="match status" value="1"/>
</dbReference>
<evidence type="ECO:0000256" key="5">
    <source>
        <dbReference type="ARBA" id="ARBA00023136"/>
    </source>
</evidence>
<sequence>MTRLSLFACITFLVNVVLLSECHVDDIRSAPHFKYTREANEEAAQQIKMHGHHHSGGGDDYIHHHHGHSHDEAHVHSHSHYEEPEIHHGHSHEGTSNHGHSHHSHDHAHSHVESGYHSSEHSREKEHYSHGSSGSQKNTKKTEKLSAVTPYDPNGPLAFLNDIRTRLWVYSIGSTLLISIAPFLILSVIPVQANSAESAPLLKVLLAFGSGGLLGDAFLHLIPHAQPTTDGHAHSHAQTHSHADGHAHAPHDMQIIFGILAFLTVEKIVRIFRGEEGHSHSHSHAQSDPRSGQRASDRKKKSEEKVDLKKKSRKEKLSDVSSAEEDPDEAVVKEKDKKKGDKEEEELVQNPHTSIKVAAYLNMAADFAHNFTDGLAIGASYLAGTTIGVVTMVTVLIHEVPHEIGDFAILVQSGFSKKKAMSVQLITAFGAITGCAISLWAAEAYGDLSDTASTAPVLSFTAGGFIYIALVSVIPELLENTSLWQSIKESFAMMFGIYLMYLIGMYE</sequence>
<organism evidence="11">
    <name type="scientific">Enterobius vermicularis</name>
    <name type="common">Human pinworm</name>
    <dbReference type="NCBI Taxonomy" id="51028"/>
    <lineage>
        <taxon>Eukaryota</taxon>
        <taxon>Metazoa</taxon>
        <taxon>Ecdysozoa</taxon>
        <taxon>Nematoda</taxon>
        <taxon>Chromadorea</taxon>
        <taxon>Rhabditida</taxon>
        <taxon>Spirurina</taxon>
        <taxon>Oxyuridomorpha</taxon>
        <taxon>Oxyuroidea</taxon>
        <taxon>Oxyuridae</taxon>
        <taxon>Enterobius</taxon>
    </lineage>
</organism>
<dbReference type="Pfam" id="PF02535">
    <property type="entry name" value="Zip"/>
    <property type="match status" value="1"/>
</dbReference>
<keyword evidence="10" id="KW-1185">Reference proteome</keyword>
<dbReference type="STRING" id="51028.A0A0N4UUP2"/>
<dbReference type="GO" id="GO:0016020">
    <property type="term" value="C:membrane"/>
    <property type="evidence" value="ECO:0007669"/>
    <property type="project" value="UniProtKB-SubCell"/>
</dbReference>
<evidence type="ECO:0000313" key="9">
    <source>
        <dbReference type="EMBL" id="VDD85687.1"/>
    </source>
</evidence>
<dbReference type="GO" id="GO:0006882">
    <property type="term" value="P:intracellular zinc ion homeostasis"/>
    <property type="evidence" value="ECO:0007669"/>
    <property type="project" value="TreeGrafter"/>
</dbReference>
<gene>
    <name evidence="9" type="ORF">EVEC_LOCUS830</name>
</gene>
<dbReference type="InterPro" id="IPR003689">
    <property type="entry name" value="ZIP"/>
</dbReference>
<keyword evidence="4" id="KW-1133">Transmembrane helix</keyword>
<reference evidence="9 10" key="2">
    <citation type="submission" date="2018-10" db="EMBL/GenBank/DDBJ databases">
        <authorList>
            <consortium name="Pathogen Informatics"/>
        </authorList>
    </citation>
    <scope>NUCLEOTIDE SEQUENCE [LARGE SCALE GENOMIC DNA]</scope>
</reference>
<evidence type="ECO:0000313" key="10">
    <source>
        <dbReference type="Proteomes" id="UP000274131"/>
    </source>
</evidence>
<protein>
    <submittedName>
        <fullName evidence="11">ZIP4_domain domain-containing protein</fullName>
    </submittedName>
</protein>
<feature type="region of interest" description="Disordered" evidence="7">
    <location>
        <begin position="276"/>
        <end position="349"/>
    </location>
</feature>
<evidence type="ECO:0000256" key="1">
    <source>
        <dbReference type="ARBA" id="ARBA00004141"/>
    </source>
</evidence>